<evidence type="ECO:0000313" key="3">
    <source>
        <dbReference type="Proteomes" id="UP001597241"/>
    </source>
</evidence>
<feature type="transmembrane region" description="Helical" evidence="1">
    <location>
        <begin position="12"/>
        <end position="33"/>
    </location>
</feature>
<evidence type="ECO:0008006" key="4">
    <source>
        <dbReference type="Google" id="ProtNLM"/>
    </source>
</evidence>
<name>A0ABW3WRN0_9FLAO</name>
<keyword evidence="1" id="KW-0812">Transmembrane</keyword>
<feature type="transmembrane region" description="Helical" evidence="1">
    <location>
        <begin position="103"/>
        <end position="122"/>
    </location>
</feature>
<evidence type="ECO:0000313" key="2">
    <source>
        <dbReference type="EMBL" id="MFD1294557.1"/>
    </source>
</evidence>
<organism evidence="2 3">
    <name type="scientific">Lutibacter holmesii</name>
    <dbReference type="NCBI Taxonomy" id="1137985"/>
    <lineage>
        <taxon>Bacteria</taxon>
        <taxon>Pseudomonadati</taxon>
        <taxon>Bacteroidota</taxon>
        <taxon>Flavobacteriia</taxon>
        <taxon>Flavobacteriales</taxon>
        <taxon>Flavobacteriaceae</taxon>
        <taxon>Lutibacter</taxon>
    </lineage>
</organism>
<keyword evidence="1" id="KW-1133">Transmembrane helix</keyword>
<feature type="transmembrane region" description="Helical" evidence="1">
    <location>
        <begin position="207"/>
        <end position="224"/>
    </location>
</feature>
<protein>
    <recommendedName>
        <fullName evidence="4">Prenyltransferase</fullName>
    </recommendedName>
</protein>
<reference evidence="3" key="1">
    <citation type="journal article" date="2019" name="Int. J. Syst. Evol. Microbiol.">
        <title>The Global Catalogue of Microorganisms (GCM) 10K type strain sequencing project: providing services to taxonomists for standard genome sequencing and annotation.</title>
        <authorList>
            <consortium name="The Broad Institute Genomics Platform"/>
            <consortium name="The Broad Institute Genome Sequencing Center for Infectious Disease"/>
            <person name="Wu L."/>
            <person name="Ma J."/>
        </authorList>
    </citation>
    <scope>NUCLEOTIDE SEQUENCE [LARGE SCALE GENOMIC DNA]</scope>
    <source>
        <strain evidence="3">CCUG 62221</strain>
    </source>
</reference>
<feature type="transmembrane region" description="Helical" evidence="1">
    <location>
        <begin position="230"/>
        <end position="247"/>
    </location>
</feature>
<evidence type="ECO:0000256" key="1">
    <source>
        <dbReference type="SAM" id="Phobius"/>
    </source>
</evidence>
<feature type="transmembrane region" description="Helical" evidence="1">
    <location>
        <begin position="39"/>
        <end position="58"/>
    </location>
</feature>
<feature type="transmembrane region" description="Helical" evidence="1">
    <location>
        <begin position="134"/>
        <end position="156"/>
    </location>
</feature>
<sequence>MQLLKKIFDFYIFSNIHVALAGFCLTKITLIKFGCTASFSPLFVAFSIITSYNFIRFYEIKTEKLGRFKAWFLNHKNNLIAVTIFSLFGIGYVLFFTSLNVESLLILLPFAFMTVFYVVPIFKKRNIEVSFRNFPGIKIFSIAFAWAGVTVFFPLYEKGFVFNTSVCIEFVQRVLFLIAITLPFDIRDLQLDSKQLRTIPQVLGVKYTKILGTILIVIFVLLGFVQKNNVSTTVIIAIITLLFLWFSNVHKSTFYASFWVEAIPIFWLCLILLFL</sequence>
<accession>A0ABW3WRN0</accession>
<keyword evidence="1" id="KW-0472">Membrane</keyword>
<dbReference type="EMBL" id="JBHTMV010000006">
    <property type="protein sequence ID" value="MFD1294557.1"/>
    <property type="molecule type" value="Genomic_DNA"/>
</dbReference>
<feature type="transmembrane region" description="Helical" evidence="1">
    <location>
        <begin position="162"/>
        <end position="186"/>
    </location>
</feature>
<proteinExistence type="predicted"/>
<keyword evidence="3" id="KW-1185">Reference proteome</keyword>
<feature type="transmembrane region" description="Helical" evidence="1">
    <location>
        <begin position="79"/>
        <end position="97"/>
    </location>
</feature>
<comment type="caution">
    <text evidence="2">The sequence shown here is derived from an EMBL/GenBank/DDBJ whole genome shotgun (WGS) entry which is preliminary data.</text>
</comment>
<gene>
    <name evidence="2" type="ORF">ACFQ5N_12000</name>
</gene>
<dbReference type="Proteomes" id="UP001597241">
    <property type="component" value="Unassembled WGS sequence"/>
</dbReference>
<feature type="transmembrane region" description="Helical" evidence="1">
    <location>
        <begin position="254"/>
        <end position="274"/>
    </location>
</feature>